<keyword evidence="8" id="KW-1185">Reference proteome</keyword>
<evidence type="ECO:0000259" key="7">
    <source>
        <dbReference type="Pfam" id="PF10277"/>
    </source>
</evidence>
<evidence type="ECO:0000256" key="2">
    <source>
        <dbReference type="ARBA" id="ARBA00006565"/>
    </source>
</evidence>
<dbReference type="InterPro" id="IPR050911">
    <property type="entry name" value="DRAM/TMEM150_Autophagy_Mod"/>
</dbReference>
<protein>
    <submittedName>
        <fullName evidence="9">DNA damage-regulated autophagy modulator protein 1-like isoform X1</fullName>
    </submittedName>
</protein>
<feature type="transmembrane region" description="Helical" evidence="6">
    <location>
        <begin position="9"/>
        <end position="29"/>
    </location>
</feature>
<reference evidence="9" key="1">
    <citation type="submission" date="2025-08" db="UniProtKB">
        <authorList>
            <consortium name="RefSeq"/>
        </authorList>
    </citation>
    <scope>IDENTIFICATION</scope>
    <source>
        <tissue evidence="9">Muscle</tissue>
    </source>
</reference>
<feature type="transmembrane region" description="Helical" evidence="6">
    <location>
        <begin position="163"/>
        <end position="186"/>
    </location>
</feature>
<accession>A0ABM1SP63</accession>
<evidence type="ECO:0000256" key="3">
    <source>
        <dbReference type="ARBA" id="ARBA00022692"/>
    </source>
</evidence>
<proteinExistence type="inferred from homology"/>
<gene>
    <name evidence="9" type="primary">LOC106462441</name>
</gene>
<evidence type="ECO:0000256" key="5">
    <source>
        <dbReference type="ARBA" id="ARBA00023136"/>
    </source>
</evidence>
<feature type="transmembrane region" description="Helical" evidence="6">
    <location>
        <begin position="206"/>
        <end position="229"/>
    </location>
</feature>
<dbReference type="GeneID" id="106462441"/>
<dbReference type="InterPro" id="IPR019402">
    <property type="entry name" value="CWH43_N"/>
</dbReference>
<dbReference type="Proteomes" id="UP000694941">
    <property type="component" value="Unplaced"/>
</dbReference>
<evidence type="ECO:0000256" key="1">
    <source>
        <dbReference type="ARBA" id="ARBA00004127"/>
    </source>
</evidence>
<dbReference type="PANTHER" id="PTHR21324:SF2">
    <property type="entry name" value="EG:22E5.9 PROTEIN"/>
    <property type="match status" value="1"/>
</dbReference>
<name>A0ABM1SP63_LIMPO</name>
<evidence type="ECO:0000256" key="6">
    <source>
        <dbReference type="SAM" id="Phobius"/>
    </source>
</evidence>
<dbReference type="PANTHER" id="PTHR21324">
    <property type="entry name" value="FASTING-INDUCIBLE INTEGRAL MEMBRANE PROTEIN TM6P1-RELATED"/>
    <property type="match status" value="1"/>
</dbReference>
<dbReference type="RefSeq" id="XP_022245419.1">
    <property type="nucleotide sequence ID" value="XM_022389711.1"/>
</dbReference>
<feature type="transmembrane region" description="Helical" evidence="6">
    <location>
        <begin position="94"/>
        <end position="115"/>
    </location>
</feature>
<dbReference type="Pfam" id="PF10277">
    <property type="entry name" value="Frag1"/>
    <property type="match status" value="1"/>
</dbReference>
<sequence length="297" mass="33169">MRMALNKLYFLPLAVFVLLPATFIITYVISILHRDVEVSFPYISDTGTYIPESCIFGQLLNIVACLIAATVYVRYKQVEHYYQNHLGSESTQMLRLNMVGLCLGWAAALGASLVANFQETAVIVVHMIGATMAFGLGMIYTWLQTVISFYTCPLMNTKTVAGIRLFLSIVSMMCFIILNITTPISLKYFHGKDTTKWDPKDGGFDAHVVSTVSEWILALAFDFYFLTFVRELHDISMTSPKVIFLIQEMGMPTSGDIYRCDDNLEVASPQSSRTVEPVSPREVISSVCSATSQVIIQ</sequence>
<feature type="transmembrane region" description="Helical" evidence="6">
    <location>
        <begin position="121"/>
        <end position="143"/>
    </location>
</feature>
<comment type="similarity">
    <text evidence="2">Belongs to the DRAM/TMEM150 family.</text>
</comment>
<keyword evidence="5 6" id="KW-0472">Membrane</keyword>
<feature type="domain" description="CWH43-like N-terminal" evidence="7">
    <location>
        <begin position="8"/>
        <end position="234"/>
    </location>
</feature>
<keyword evidence="4 6" id="KW-1133">Transmembrane helix</keyword>
<evidence type="ECO:0000313" key="8">
    <source>
        <dbReference type="Proteomes" id="UP000694941"/>
    </source>
</evidence>
<keyword evidence="3 6" id="KW-0812">Transmembrane</keyword>
<evidence type="ECO:0000313" key="9">
    <source>
        <dbReference type="RefSeq" id="XP_022245419.1"/>
    </source>
</evidence>
<feature type="transmembrane region" description="Helical" evidence="6">
    <location>
        <begin position="49"/>
        <end position="73"/>
    </location>
</feature>
<comment type="subcellular location">
    <subcellularLocation>
        <location evidence="1">Endomembrane system</location>
        <topology evidence="1">Multi-pass membrane protein</topology>
    </subcellularLocation>
</comment>
<organism evidence="8 9">
    <name type="scientific">Limulus polyphemus</name>
    <name type="common">Atlantic horseshoe crab</name>
    <dbReference type="NCBI Taxonomy" id="6850"/>
    <lineage>
        <taxon>Eukaryota</taxon>
        <taxon>Metazoa</taxon>
        <taxon>Ecdysozoa</taxon>
        <taxon>Arthropoda</taxon>
        <taxon>Chelicerata</taxon>
        <taxon>Merostomata</taxon>
        <taxon>Xiphosura</taxon>
        <taxon>Limulidae</taxon>
        <taxon>Limulus</taxon>
    </lineage>
</organism>
<evidence type="ECO:0000256" key="4">
    <source>
        <dbReference type="ARBA" id="ARBA00022989"/>
    </source>
</evidence>